<reference evidence="4" key="1">
    <citation type="journal article" date="2019" name="Int. J. Syst. Evol. Microbiol.">
        <title>The Global Catalogue of Microorganisms (GCM) 10K type strain sequencing project: providing services to taxonomists for standard genome sequencing and annotation.</title>
        <authorList>
            <consortium name="The Broad Institute Genomics Platform"/>
            <consortium name="The Broad Institute Genome Sequencing Center for Infectious Disease"/>
            <person name="Wu L."/>
            <person name="Ma J."/>
        </authorList>
    </citation>
    <scope>NUCLEOTIDE SEQUENCE [LARGE SCALE GENOMIC DNA]</scope>
    <source>
        <strain evidence="4">JCM 12165</strain>
    </source>
</reference>
<sequence>MGTIDYKGAADLLSVPTLVISKAPDSYAGFAVKAANASFDRMISGVKNVDLRMLERYMDKKNTELFYQMCSYVLSTGSASSFQLTVKGCVYMTNVSTSDSVIIISFSDITSVQSRLDTLETYVANSPALMCRMDAQGVILEVNAEWEALTGVTAGMLIGRSMLDLVLDQDREASMNAFKRAFRGETIRHFLNRIVTAAGTVHYLEWHLSISDRTVFASAVDASERELHQRKAAERGKLLESLTEEVPGGLYKLKRSSDGTVSFPYYSKGFLDIFHVTEAEFRQDESIVFAKVIEEDQEAAVQSMRTSAETLTRWVHEFRIKEPAGRICWIRGRAQPAADQHGGVVWYGHVYDITKEKNKELALIESEEKMRLLTTQVPGMLYQFDVRHDGQFLFSAASPGVVELTGYTQEQICGDTGFLLQHIEAPDLERVESSIEEAVQSGTLWSLEYWYDHPEKGRRKMRGNAQPRSLSDGTVRFYGYIYDITEEVKKEEQLEERERLITQISDRVPGIIYQMTGTGPDDLRFTMATGQFQSILGTDFSEKELKQYAIFDWVYEQDRDELMAAVHASVEHLTLFDCTFRIYVGEGKLKWIRATSTPERLQDGKILWSGYLNDVTKAKHDEFALLESESRLKKLALEMQEMAYHDPLTGLPNRRMLFQQLEMEIERSVLTGSRLGLLFIDLDDFKAINDTFGHDAGDRLLKEVAGRLQDSVRQTDLAARMAGDEFLILFTGLSSDEELRAAVERVMDSISAPFVMSEGTMHCTASVGAASYPEHGRTADDLISCADKAMYKQKRTDKNGFLVYEKGMEFS</sequence>
<comment type="caution">
    <text evidence="3">The sequence shown here is derived from an EMBL/GenBank/DDBJ whole genome shotgun (WGS) entry which is preliminary data.</text>
</comment>
<dbReference type="InterPro" id="IPR029787">
    <property type="entry name" value="Nucleotide_cyclase"/>
</dbReference>
<dbReference type="SMART" id="SM00091">
    <property type="entry name" value="PAS"/>
    <property type="match status" value="3"/>
</dbReference>
<dbReference type="EC" id="2.7.7.65" evidence="3"/>
<dbReference type="InterPro" id="IPR001610">
    <property type="entry name" value="PAC"/>
</dbReference>
<dbReference type="PANTHER" id="PTHR44757:SF2">
    <property type="entry name" value="BIOFILM ARCHITECTURE MAINTENANCE PROTEIN MBAA"/>
    <property type="match status" value="1"/>
</dbReference>
<evidence type="ECO:0000313" key="3">
    <source>
        <dbReference type="EMBL" id="MFC4735012.1"/>
    </source>
</evidence>
<keyword evidence="4" id="KW-1185">Reference proteome</keyword>
<dbReference type="Pfam" id="PF08447">
    <property type="entry name" value="PAS_3"/>
    <property type="match status" value="3"/>
</dbReference>
<organism evidence="3 4">
    <name type="scientific">Bacillus daqingensis</name>
    <dbReference type="NCBI Taxonomy" id="872396"/>
    <lineage>
        <taxon>Bacteria</taxon>
        <taxon>Bacillati</taxon>
        <taxon>Bacillota</taxon>
        <taxon>Bacilli</taxon>
        <taxon>Bacillales</taxon>
        <taxon>Bacillaceae</taxon>
        <taxon>Bacillus</taxon>
    </lineage>
</organism>
<dbReference type="SUPFAM" id="SSF55785">
    <property type="entry name" value="PYP-like sensor domain (PAS domain)"/>
    <property type="match status" value="4"/>
</dbReference>
<dbReference type="Pfam" id="PF08448">
    <property type="entry name" value="PAS_4"/>
    <property type="match status" value="1"/>
</dbReference>
<dbReference type="InterPro" id="IPR043128">
    <property type="entry name" value="Rev_trsase/Diguanyl_cyclase"/>
</dbReference>
<protein>
    <submittedName>
        <fullName evidence="3">Diguanylate cyclase domain-containing protein</fullName>
        <ecNumber evidence="3">2.7.7.65</ecNumber>
    </submittedName>
</protein>
<evidence type="ECO:0000313" key="4">
    <source>
        <dbReference type="Proteomes" id="UP001595896"/>
    </source>
</evidence>
<keyword evidence="3" id="KW-0808">Transferase</keyword>
<dbReference type="EMBL" id="JBHSGK010000001">
    <property type="protein sequence ID" value="MFC4735012.1"/>
    <property type="molecule type" value="Genomic_DNA"/>
</dbReference>
<dbReference type="Pfam" id="PF00990">
    <property type="entry name" value="GGDEF"/>
    <property type="match status" value="1"/>
</dbReference>
<gene>
    <name evidence="3" type="ORF">ACFO4L_00315</name>
</gene>
<dbReference type="Gene3D" id="3.30.70.270">
    <property type="match status" value="1"/>
</dbReference>
<dbReference type="Proteomes" id="UP001595896">
    <property type="component" value="Unassembled WGS sequence"/>
</dbReference>
<feature type="domain" description="PAS" evidence="1">
    <location>
        <begin position="115"/>
        <end position="185"/>
    </location>
</feature>
<dbReference type="InterPro" id="IPR013655">
    <property type="entry name" value="PAS_fold_3"/>
</dbReference>
<dbReference type="SMART" id="SM00086">
    <property type="entry name" value="PAC"/>
    <property type="match status" value="3"/>
</dbReference>
<dbReference type="NCBIfam" id="TIGR00229">
    <property type="entry name" value="sensory_box"/>
    <property type="match status" value="2"/>
</dbReference>
<dbReference type="CDD" id="cd00130">
    <property type="entry name" value="PAS"/>
    <property type="match status" value="3"/>
</dbReference>
<evidence type="ECO:0000259" key="2">
    <source>
        <dbReference type="PROSITE" id="PS50887"/>
    </source>
</evidence>
<feature type="domain" description="GGDEF" evidence="2">
    <location>
        <begin position="673"/>
        <end position="806"/>
    </location>
</feature>
<dbReference type="SUPFAM" id="SSF55073">
    <property type="entry name" value="Nucleotide cyclase"/>
    <property type="match status" value="1"/>
</dbReference>
<dbReference type="InterPro" id="IPR000160">
    <property type="entry name" value="GGDEF_dom"/>
</dbReference>
<dbReference type="NCBIfam" id="TIGR00254">
    <property type="entry name" value="GGDEF"/>
    <property type="match status" value="1"/>
</dbReference>
<proteinExistence type="predicted"/>
<dbReference type="GO" id="GO:0052621">
    <property type="term" value="F:diguanylate cyclase activity"/>
    <property type="evidence" value="ECO:0007669"/>
    <property type="project" value="UniProtKB-EC"/>
</dbReference>
<dbReference type="InterPro" id="IPR000014">
    <property type="entry name" value="PAS"/>
</dbReference>
<keyword evidence="3" id="KW-0548">Nucleotidyltransferase</keyword>
<dbReference type="PROSITE" id="PS50112">
    <property type="entry name" value="PAS"/>
    <property type="match status" value="2"/>
</dbReference>
<dbReference type="Gene3D" id="3.30.450.20">
    <property type="entry name" value="PAS domain"/>
    <property type="match status" value="4"/>
</dbReference>
<dbReference type="InterPro" id="IPR035965">
    <property type="entry name" value="PAS-like_dom_sf"/>
</dbReference>
<feature type="domain" description="PAS" evidence="1">
    <location>
        <begin position="366"/>
        <end position="442"/>
    </location>
</feature>
<dbReference type="RefSeq" id="WP_377907636.1">
    <property type="nucleotide sequence ID" value="NZ_JBHSGK010000001.1"/>
</dbReference>
<dbReference type="SMART" id="SM00267">
    <property type="entry name" value="GGDEF"/>
    <property type="match status" value="1"/>
</dbReference>
<dbReference type="InterPro" id="IPR052155">
    <property type="entry name" value="Biofilm_reg_signaling"/>
</dbReference>
<dbReference type="InterPro" id="IPR013656">
    <property type="entry name" value="PAS_4"/>
</dbReference>
<dbReference type="PROSITE" id="PS50887">
    <property type="entry name" value="GGDEF"/>
    <property type="match status" value="1"/>
</dbReference>
<name>A0ABV9NNW6_9BACI</name>
<accession>A0ABV9NNW6</accession>
<dbReference type="CDD" id="cd01949">
    <property type="entry name" value="GGDEF"/>
    <property type="match status" value="1"/>
</dbReference>
<dbReference type="PANTHER" id="PTHR44757">
    <property type="entry name" value="DIGUANYLATE CYCLASE DGCP"/>
    <property type="match status" value="1"/>
</dbReference>
<evidence type="ECO:0000259" key="1">
    <source>
        <dbReference type="PROSITE" id="PS50112"/>
    </source>
</evidence>